<evidence type="ECO:0000256" key="2">
    <source>
        <dbReference type="SAM" id="SignalP"/>
    </source>
</evidence>
<name>A0A830HQF2_9CHLO</name>
<evidence type="ECO:0000256" key="1">
    <source>
        <dbReference type="SAM" id="MobiDB-lite"/>
    </source>
</evidence>
<dbReference type="AlphaFoldDB" id="A0A830HQF2"/>
<organism evidence="3 4">
    <name type="scientific">Pycnococcus provasolii</name>
    <dbReference type="NCBI Taxonomy" id="41880"/>
    <lineage>
        <taxon>Eukaryota</taxon>
        <taxon>Viridiplantae</taxon>
        <taxon>Chlorophyta</taxon>
        <taxon>Pseudoscourfieldiophyceae</taxon>
        <taxon>Pseudoscourfieldiales</taxon>
        <taxon>Pycnococcaceae</taxon>
        <taxon>Pycnococcus</taxon>
    </lineage>
</organism>
<gene>
    <name evidence="3" type="ORF">PPROV_000770000</name>
</gene>
<dbReference type="Proteomes" id="UP000660262">
    <property type="component" value="Unassembled WGS sequence"/>
</dbReference>
<sequence>MAFATVTATWCMLAAAVGTTTTTWNSGILLASAQDIEQLADSPAIIEQAEAPTGPEGPETEVPSDILEQLEQDAAGVEELLANFGTNVPTSWQNFIDTSDCPTPFSGGYWRHAYIAPAQWKGAKWKFSAYACEWKKWSNTTKLIEVPNKIKEKKFSSVPNSFGIATEYFLDEDAIAGCRGKTWKYSAPVFKSGHLQAPDWKPIKCIVRFGEVNTLGSASWIRFETPWATWFNEFIATNAPFLAPALRAPDVQTAIATAQEENIEFEGASDRESEQVGVSFGPDGAELSAPEREAEGVLPQSREGGGPGFGAQPTPLPTQVIPTDPAVAPQLTGPAPGANPALTPLELLQQTLATPGVIPSKALPKVSAKATPKGLSVGVPLNPVQAGKQALHNYGAMNAALGDSMSTAYNTAENLAQQGAKAAVEAAKTAADVAKEVQAKVASSEQFQKVSSEIRKRINASPTAQKAFGQYQAMKESPAFQKAASLVTEAAQKSAQSSQP</sequence>
<feature type="chain" id="PRO_5033028014" evidence="2">
    <location>
        <begin position="17"/>
        <end position="500"/>
    </location>
</feature>
<accession>A0A830HQF2</accession>
<feature type="region of interest" description="Disordered" evidence="1">
    <location>
        <begin position="264"/>
        <end position="341"/>
    </location>
</feature>
<comment type="caution">
    <text evidence="3">The sequence shown here is derived from an EMBL/GenBank/DDBJ whole genome shotgun (WGS) entry which is preliminary data.</text>
</comment>
<evidence type="ECO:0000313" key="4">
    <source>
        <dbReference type="Proteomes" id="UP000660262"/>
    </source>
</evidence>
<dbReference type="EMBL" id="BNJQ01000023">
    <property type="protein sequence ID" value="GHP08963.1"/>
    <property type="molecule type" value="Genomic_DNA"/>
</dbReference>
<keyword evidence="4" id="KW-1185">Reference proteome</keyword>
<evidence type="ECO:0000313" key="3">
    <source>
        <dbReference type="EMBL" id="GHP08963.1"/>
    </source>
</evidence>
<keyword evidence="2" id="KW-0732">Signal</keyword>
<feature type="signal peptide" evidence="2">
    <location>
        <begin position="1"/>
        <end position="16"/>
    </location>
</feature>
<reference evidence="3" key="1">
    <citation type="submission" date="2020-10" db="EMBL/GenBank/DDBJ databases">
        <title>Unveiling of a novel bifunctional photoreceptor, Dualchrome1, isolated from a cosmopolitan green alga.</title>
        <authorList>
            <person name="Suzuki S."/>
            <person name="Kawachi M."/>
        </authorList>
    </citation>
    <scope>NUCLEOTIDE SEQUENCE</scope>
    <source>
        <strain evidence="3">NIES 2893</strain>
    </source>
</reference>
<proteinExistence type="predicted"/>
<protein>
    <submittedName>
        <fullName evidence="3">Uncharacterized protein</fullName>
    </submittedName>
</protein>